<keyword evidence="1" id="KW-0812">Transmembrane</keyword>
<evidence type="ECO:0000259" key="2">
    <source>
        <dbReference type="Pfam" id="PF01478"/>
    </source>
</evidence>
<dbReference type="Pfam" id="PF01478">
    <property type="entry name" value="Peptidase_A24"/>
    <property type="match status" value="1"/>
</dbReference>
<keyword evidence="4" id="KW-1185">Reference proteome</keyword>
<dbReference type="EMBL" id="BAABAZ010000012">
    <property type="protein sequence ID" value="GAA4285401.1"/>
    <property type="molecule type" value="Genomic_DNA"/>
</dbReference>
<dbReference type="InterPro" id="IPR000045">
    <property type="entry name" value="Prepilin_IV_endopep_pep"/>
</dbReference>
<feature type="transmembrane region" description="Helical" evidence="1">
    <location>
        <begin position="6"/>
        <end position="30"/>
    </location>
</feature>
<evidence type="ECO:0000313" key="3">
    <source>
        <dbReference type="EMBL" id="GAA4285401.1"/>
    </source>
</evidence>
<accession>A0ABP8ENB5</accession>
<evidence type="ECO:0000313" key="4">
    <source>
        <dbReference type="Proteomes" id="UP001501586"/>
    </source>
</evidence>
<keyword evidence="1" id="KW-0472">Membrane</keyword>
<feature type="transmembrane region" description="Helical" evidence="1">
    <location>
        <begin position="234"/>
        <end position="255"/>
    </location>
</feature>
<feature type="transmembrane region" description="Helical" evidence="1">
    <location>
        <begin position="51"/>
        <end position="73"/>
    </location>
</feature>
<feature type="transmembrane region" description="Helical" evidence="1">
    <location>
        <begin position="85"/>
        <end position="103"/>
    </location>
</feature>
<dbReference type="RefSeq" id="WP_236863242.1">
    <property type="nucleotide sequence ID" value="NZ_BAABAZ010000012.1"/>
</dbReference>
<feature type="transmembrane region" description="Helical" evidence="1">
    <location>
        <begin position="115"/>
        <end position="136"/>
    </location>
</feature>
<feature type="transmembrane region" description="Helical" evidence="1">
    <location>
        <begin position="156"/>
        <end position="177"/>
    </location>
</feature>
<dbReference type="Gene3D" id="1.20.120.1220">
    <property type="match status" value="1"/>
</dbReference>
<sequence>MTDQMPLGVSLGVTVLASLVVSAWIWWRFARLIDDEAGMRLLPGLAGSGRPSGFVTSVLTSAGAVLAWLAAFVTPALLSRTWADLPVMIAFGLVAGATGWLFWIDTSIHRLPNRIVLPITGAVVLLFLVGVVVGVFQENSATDHQWAGAGTTALNGLIGGLVLLLVFLVLNVLGAVLGRRGMGGGDVKLAVVVGMLPAALSPFGLVVALVVMNLSALAQVLYAVAGQGRGMREAIAYGPHMLVGTWTAVIIGPVFL</sequence>
<feature type="domain" description="Prepilin type IV endopeptidase peptidase" evidence="2">
    <location>
        <begin position="99"/>
        <end position="211"/>
    </location>
</feature>
<evidence type="ECO:0000256" key="1">
    <source>
        <dbReference type="SAM" id="Phobius"/>
    </source>
</evidence>
<reference evidence="4" key="1">
    <citation type="journal article" date="2019" name="Int. J. Syst. Evol. Microbiol.">
        <title>The Global Catalogue of Microorganisms (GCM) 10K type strain sequencing project: providing services to taxonomists for standard genome sequencing and annotation.</title>
        <authorList>
            <consortium name="The Broad Institute Genomics Platform"/>
            <consortium name="The Broad Institute Genome Sequencing Center for Infectious Disease"/>
            <person name="Wu L."/>
            <person name="Ma J."/>
        </authorList>
    </citation>
    <scope>NUCLEOTIDE SEQUENCE [LARGE SCALE GENOMIC DNA]</scope>
    <source>
        <strain evidence="4">JCM 17458</strain>
    </source>
</reference>
<organism evidence="3 4">
    <name type="scientific">Brevibacterium daeguense</name>
    <dbReference type="NCBI Taxonomy" id="909936"/>
    <lineage>
        <taxon>Bacteria</taxon>
        <taxon>Bacillati</taxon>
        <taxon>Actinomycetota</taxon>
        <taxon>Actinomycetes</taxon>
        <taxon>Micrococcales</taxon>
        <taxon>Brevibacteriaceae</taxon>
        <taxon>Brevibacterium</taxon>
    </lineage>
</organism>
<proteinExistence type="predicted"/>
<name>A0ABP8ENB5_9MICO</name>
<keyword evidence="1" id="KW-1133">Transmembrane helix</keyword>
<comment type="caution">
    <text evidence="3">The sequence shown here is derived from an EMBL/GenBank/DDBJ whole genome shotgun (WGS) entry which is preliminary data.</text>
</comment>
<protein>
    <recommendedName>
        <fullName evidence="2">Prepilin type IV endopeptidase peptidase domain-containing protein</fullName>
    </recommendedName>
</protein>
<feature type="transmembrane region" description="Helical" evidence="1">
    <location>
        <begin position="189"/>
        <end position="214"/>
    </location>
</feature>
<dbReference type="Proteomes" id="UP001501586">
    <property type="component" value="Unassembled WGS sequence"/>
</dbReference>
<gene>
    <name evidence="3" type="ORF">GCM10022261_29320</name>
</gene>